<dbReference type="FunCoup" id="Q025N5">
    <property type="interactions" value="183"/>
</dbReference>
<feature type="domain" description="Peptidase M20 dimerisation" evidence="4">
    <location>
        <begin position="205"/>
        <end position="301"/>
    </location>
</feature>
<dbReference type="SUPFAM" id="SSF53187">
    <property type="entry name" value="Zn-dependent exopeptidases"/>
    <property type="match status" value="1"/>
</dbReference>
<dbReference type="EMBL" id="CP000473">
    <property type="protein sequence ID" value="ABJ83284.1"/>
    <property type="molecule type" value="Genomic_DNA"/>
</dbReference>
<dbReference type="OrthoDB" id="9783294at2"/>
<name>Q025N5_SOLUE</name>
<dbReference type="Gene3D" id="3.30.70.360">
    <property type="match status" value="1"/>
</dbReference>
<dbReference type="PANTHER" id="PTHR43808">
    <property type="entry name" value="ACETYLORNITHINE DEACETYLASE"/>
    <property type="match status" value="1"/>
</dbReference>
<keyword evidence="2" id="KW-0378">Hydrolase</keyword>
<dbReference type="InParanoid" id="Q025N5"/>
<evidence type="ECO:0000256" key="2">
    <source>
        <dbReference type="ARBA" id="ARBA00022801"/>
    </source>
</evidence>
<accession>Q025N5</accession>
<dbReference type="PANTHER" id="PTHR43808:SF17">
    <property type="entry name" value="PEPTIDASE M20"/>
    <property type="match status" value="1"/>
</dbReference>
<evidence type="ECO:0000313" key="5">
    <source>
        <dbReference type="EMBL" id="ABJ83284.1"/>
    </source>
</evidence>
<feature type="signal peptide" evidence="3">
    <location>
        <begin position="1"/>
        <end position="18"/>
    </location>
</feature>
<reference evidence="5" key="1">
    <citation type="submission" date="2006-10" db="EMBL/GenBank/DDBJ databases">
        <title>Complete sequence of Solibacter usitatus Ellin6076.</title>
        <authorList>
            <consortium name="US DOE Joint Genome Institute"/>
            <person name="Copeland A."/>
            <person name="Lucas S."/>
            <person name="Lapidus A."/>
            <person name="Barry K."/>
            <person name="Detter J.C."/>
            <person name="Glavina del Rio T."/>
            <person name="Hammon N."/>
            <person name="Israni S."/>
            <person name="Dalin E."/>
            <person name="Tice H."/>
            <person name="Pitluck S."/>
            <person name="Thompson L.S."/>
            <person name="Brettin T."/>
            <person name="Bruce D."/>
            <person name="Han C."/>
            <person name="Tapia R."/>
            <person name="Gilna P."/>
            <person name="Schmutz J."/>
            <person name="Larimer F."/>
            <person name="Land M."/>
            <person name="Hauser L."/>
            <person name="Kyrpides N."/>
            <person name="Mikhailova N."/>
            <person name="Janssen P.H."/>
            <person name="Kuske C.R."/>
            <person name="Richardson P."/>
        </authorList>
    </citation>
    <scope>NUCLEOTIDE SEQUENCE</scope>
    <source>
        <strain evidence="5">Ellin6076</strain>
    </source>
</reference>
<dbReference type="KEGG" id="sus:Acid_2295"/>
<dbReference type="eggNOG" id="COG0624">
    <property type="taxonomic scope" value="Bacteria"/>
</dbReference>
<dbReference type="InterPro" id="IPR011650">
    <property type="entry name" value="Peptidase_M20_dimer"/>
</dbReference>
<gene>
    <name evidence="5" type="ordered locus">Acid_2295</name>
</gene>
<dbReference type="GO" id="GO:0046872">
    <property type="term" value="F:metal ion binding"/>
    <property type="evidence" value="ECO:0007669"/>
    <property type="project" value="UniProtKB-KW"/>
</dbReference>
<evidence type="ECO:0000259" key="4">
    <source>
        <dbReference type="Pfam" id="PF07687"/>
    </source>
</evidence>
<evidence type="ECO:0000256" key="3">
    <source>
        <dbReference type="SAM" id="SignalP"/>
    </source>
</evidence>
<dbReference type="GO" id="GO:0016787">
    <property type="term" value="F:hydrolase activity"/>
    <property type="evidence" value="ECO:0007669"/>
    <property type="project" value="UniProtKB-KW"/>
</dbReference>
<dbReference type="Pfam" id="PF01546">
    <property type="entry name" value="Peptidase_M20"/>
    <property type="match status" value="1"/>
</dbReference>
<dbReference type="InterPro" id="IPR050072">
    <property type="entry name" value="Peptidase_M20A"/>
</dbReference>
<dbReference type="HOGENOM" id="CLU_051308_0_0_0"/>
<keyword evidence="1" id="KW-0479">Metal-binding</keyword>
<dbReference type="Pfam" id="PF07687">
    <property type="entry name" value="M20_dimer"/>
    <property type="match status" value="1"/>
</dbReference>
<organism evidence="5">
    <name type="scientific">Solibacter usitatus (strain Ellin6076)</name>
    <dbReference type="NCBI Taxonomy" id="234267"/>
    <lineage>
        <taxon>Bacteria</taxon>
        <taxon>Pseudomonadati</taxon>
        <taxon>Acidobacteriota</taxon>
        <taxon>Terriglobia</taxon>
        <taxon>Bryobacterales</taxon>
        <taxon>Solibacteraceae</taxon>
        <taxon>Candidatus Solibacter</taxon>
    </lineage>
</organism>
<dbReference type="Gene3D" id="3.40.630.10">
    <property type="entry name" value="Zn peptidases"/>
    <property type="match status" value="1"/>
</dbReference>
<feature type="chain" id="PRO_5004163853" evidence="3">
    <location>
        <begin position="19"/>
        <end position="408"/>
    </location>
</feature>
<protein>
    <submittedName>
        <fullName evidence="5">Peptidase M20</fullName>
    </submittedName>
</protein>
<dbReference type="SUPFAM" id="SSF55031">
    <property type="entry name" value="Bacterial exopeptidase dimerisation domain"/>
    <property type="match status" value="1"/>
</dbReference>
<dbReference type="STRING" id="234267.Acid_2295"/>
<dbReference type="InterPro" id="IPR036264">
    <property type="entry name" value="Bact_exopeptidase_dim_dom"/>
</dbReference>
<dbReference type="InterPro" id="IPR002933">
    <property type="entry name" value="Peptidase_M20"/>
</dbReference>
<dbReference type="AlphaFoldDB" id="Q025N5"/>
<sequence length="408" mass="43233" precursor="true">MRLSAILLSLSAVCLAQAPAELMNDRAVRAAMDAARRNEPATLDLQARICEIPAPPYKEEVRGLELKRLFEQLGLRDVRIDKAGNVIGVRPGKAAHPNLVFSAHLDTVFPEGTNVKVTREGEVMKAPGIGDDCRGLAVMLAVIRALNDGHVETPGTITFVADVGEEGLGDLRGMKSLFFDSLKGQIDKFISVDGTGLGITHIGVGSNRYKVVFKGPGGHSYGAFGMANPIQAMGRAIAKIDAIEVPRQPKTTFNVGRVGGGTSINAIPFEAWMEVDMRSADPAALKAVDTEFHAAIDQAVAEENARWNNRGPVSASAELVGVRPAGQTAKESAIVQTAMAVSRAMQIEEVLREGSTDSNVPMNLNIPAITISGGGNGAGAHSLNETFDAKDSWRGTQRALLLAIALAR</sequence>
<evidence type="ECO:0000256" key="1">
    <source>
        <dbReference type="ARBA" id="ARBA00022723"/>
    </source>
</evidence>
<proteinExistence type="predicted"/>
<keyword evidence="3" id="KW-0732">Signal</keyword>